<evidence type="ECO:0000313" key="8">
    <source>
        <dbReference type="EMBL" id="AMD89759.1"/>
    </source>
</evidence>
<keyword evidence="5 6" id="KW-0411">Iron-sulfur</keyword>
<dbReference type="InterPro" id="IPR027417">
    <property type="entry name" value="P-loop_NTPase"/>
</dbReference>
<feature type="binding site" evidence="6">
    <location>
        <begin position="52"/>
        <end position="59"/>
    </location>
    <ligand>
        <name>ATP</name>
        <dbReference type="ChEBI" id="CHEBI:30616"/>
    </ligand>
</feature>
<dbReference type="InterPro" id="IPR019591">
    <property type="entry name" value="Mrp/NBP35_ATP-bd"/>
</dbReference>
<dbReference type="PANTHER" id="PTHR23264">
    <property type="entry name" value="NUCLEOTIDE-BINDING PROTEIN NBP35 YEAST -RELATED"/>
    <property type="match status" value="1"/>
</dbReference>
<dbReference type="GO" id="GO:0016887">
    <property type="term" value="F:ATP hydrolysis activity"/>
    <property type="evidence" value="ECO:0007669"/>
    <property type="project" value="UniProtKB-UniRule"/>
</dbReference>
<dbReference type="Pfam" id="PF10609">
    <property type="entry name" value="ParA"/>
    <property type="match status" value="1"/>
</dbReference>
<accession>A0A0X8JJ76</accession>
<organism evidence="8 9">
    <name type="scientific">Desulfovibrio fairfieldensis</name>
    <dbReference type="NCBI Taxonomy" id="44742"/>
    <lineage>
        <taxon>Bacteria</taxon>
        <taxon>Pseudomonadati</taxon>
        <taxon>Thermodesulfobacteriota</taxon>
        <taxon>Desulfovibrionia</taxon>
        <taxon>Desulfovibrionales</taxon>
        <taxon>Desulfovibrionaceae</taxon>
        <taxon>Desulfovibrio</taxon>
    </lineage>
</organism>
<dbReference type="PROSITE" id="PS01215">
    <property type="entry name" value="MRP"/>
    <property type="match status" value="1"/>
</dbReference>
<dbReference type="PANTHER" id="PTHR23264:SF19">
    <property type="entry name" value="CYTOSOLIC FE-S CLUSTER ASSEMBLY FACTOR NUBP2"/>
    <property type="match status" value="1"/>
</dbReference>
<dbReference type="InterPro" id="IPR033756">
    <property type="entry name" value="YlxH/NBP35"/>
</dbReference>
<feature type="compositionally biased region" description="Low complexity" evidence="7">
    <location>
        <begin position="1"/>
        <end position="16"/>
    </location>
</feature>
<dbReference type="Proteomes" id="UP000069241">
    <property type="component" value="Chromosome"/>
</dbReference>
<evidence type="ECO:0000313" key="9">
    <source>
        <dbReference type="Proteomes" id="UP000069241"/>
    </source>
</evidence>
<dbReference type="GO" id="GO:0016226">
    <property type="term" value="P:iron-sulfur cluster assembly"/>
    <property type="evidence" value="ECO:0007669"/>
    <property type="project" value="InterPro"/>
</dbReference>
<dbReference type="GO" id="GO:0051536">
    <property type="term" value="F:iron-sulfur cluster binding"/>
    <property type="evidence" value="ECO:0007669"/>
    <property type="project" value="UniProtKB-UniRule"/>
</dbReference>
<keyword evidence="3 6" id="KW-0067">ATP-binding</keyword>
<evidence type="ECO:0000256" key="1">
    <source>
        <dbReference type="ARBA" id="ARBA00022723"/>
    </source>
</evidence>
<reference evidence="9" key="1">
    <citation type="submission" date="2016-02" db="EMBL/GenBank/DDBJ databases">
        <authorList>
            <person name="Holder M.E."/>
            <person name="Ajami N.J."/>
            <person name="Petrosino J.F."/>
        </authorList>
    </citation>
    <scope>NUCLEOTIDE SEQUENCE [LARGE SCALE GENOMIC DNA]</scope>
    <source>
        <strain evidence="9">CCUG 45958</strain>
    </source>
</reference>
<keyword evidence="4 6" id="KW-0408">Iron</keyword>
<name>A0A0X8JJ76_9BACT</name>
<evidence type="ECO:0000256" key="5">
    <source>
        <dbReference type="ARBA" id="ARBA00023014"/>
    </source>
</evidence>
<dbReference type="GO" id="GO:0046872">
    <property type="term" value="F:metal ion binding"/>
    <property type="evidence" value="ECO:0007669"/>
    <property type="project" value="UniProtKB-KW"/>
</dbReference>
<evidence type="ECO:0000256" key="4">
    <source>
        <dbReference type="ARBA" id="ARBA00023004"/>
    </source>
</evidence>
<evidence type="ECO:0000256" key="3">
    <source>
        <dbReference type="ARBA" id="ARBA00022840"/>
    </source>
</evidence>
<dbReference type="CDD" id="cd02037">
    <property type="entry name" value="Mrp_NBP35"/>
    <property type="match status" value="1"/>
</dbReference>
<evidence type="ECO:0000256" key="6">
    <source>
        <dbReference type="HAMAP-Rule" id="MF_02040"/>
    </source>
</evidence>
<dbReference type="SUPFAM" id="SSF52540">
    <property type="entry name" value="P-loop containing nucleoside triphosphate hydrolases"/>
    <property type="match status" value="1"/>
</dbReference>
<dbReference type="HAMAP" id="MF_02040">
    <property type="entry name" value="Mrp_NBP35"/>
    <property type="match status" value="1"/>
</dbReference>
<sequence length="304" mass="31885">MSSCSSCSSASSCSSSTDKGGDGNCNDLMARQDRVIAATLGHIRHKIFVMSGKGGVGKSSVTVNTAAALARRGFKVGILDVDMHGPSVPNLLGLTSTVEVDPGSELMLPAAYNENLSVISMDSLLQDKDQAILWRGPKKSSAIRQFLADVKWGNLDFLLIDSPPGTGDEHMTVLKSIPDALCVVVTTPQEISLADVRKAVNFLQYANANVLGVVENMSGLVCPHCHTEIDLFKKGGGEELARRYGLKFLGAIPLDPATVVAADRGVPVVYLESDGPAKSAFLALADAIAEAADNSLEALSSPNS</sequence>
<protein>
    <recommendedName>
        <fullName evidence="6">Iron-sulfur cluster carrier protein</fullName>
    </recommendedName>
</protein>
<proteinExistence type="inferred from homology"/>
<dbReference type="Gene3D" id="3.40.50.300">
    <property type="entry name" value="P-loop containing nucleotide triphosphate hydrolases"/>
    <property type="match status" value="1"/>
</dbReference>
<keyword evidence="6" id="KW-0378">Hydrolase</keyword>
<dbReference type="InterPro" id="IPR000808">
    <property type="entry name" value="Mrp-like_CS"/>
</dbReference>
<dbReference type="GO" id="GO:0005829">
    <property type="term" value="C:cytosol"/>
    <property type="evidence" value="ECO:0007669"/>
    <property type="project" value="TreeGrafter"/>
</dbReference>
<comment type="function">
    <text evidence="6">Binds and transfers iron-sulfur (Fe-S) clusters to target apoproteins. Can hydrolyze ATP.</text>
</comment>
<evidence type="ECO:0000256" key="7">
    <source>
        <dbReference type="SAM" id="MobiDB-lite"/>
    </source>
</evidence>
<dbReference type="KEGG" id="dfi:AXF13_06340"/>
<feature type="region of interest" description="Disordered" evidence="7">
    <location>
        <begin position="1"/>
        <end position="21"/>
    </location>
</feature>
<comment type="similarity">
    <text evidence="6">Belongs to the Mrp/NBP35 ATP-binding proteins family.</text>
</comment>
<dbReference type="GO" id="GO:0140663">
    <property type="term" value="F:ATP-dependent FeS chaperone activity"/>
    <property type="evidence" value="ECO:0007669"/>
    <property type="project" value="InterPro"/>
</dbReference>
<evidence type="ECO:0000256" key="2">
    <source>
        <dbReference type="ARBA" id="ARBA00022741"/>
    </source>
</evidence>
<dbReference type="FunFam" id="3.40.50.300:FF:001119">
    <property type="entry name" value="Iron-sulfur cluster carrier protein"/>
    <property type="match status" value="1"/>
</dbReference>
<dbReference type="AlphaFoldDB" id="A0A0X8JJ76"/>
<keyword evidence="2 6" id="KW-0547">Nucleotide-binding</keyword>
<keyword evidence="9" id="KW-1185">Reference proteome</keyword>
<dbReference type="GO" id="GO:0005524">
    <property type="term" value="F:ATP binding"/>
    <property type="evidence" value="ECO:0007669"/>
    <property type="project" value="UniProtKB-UniRule"/>
</dbReference>
<dbReference type="EMBL" id="CP014229">
    <property type="protein sequence ID" value="AMD89759.1"/>
    <property type="molecule type" value="Genomic_DNA"/>
</dbReference>
<gene>
    <name evidence="8" type="ORF">AXF13_06340</name>
</gene>
<dbReference type="RefSeq" id="WP_008683949.1">
    <property type="nucleotide sequence ID" value="NZ_CP014229.1"/>
</dbReference>
<dbReference type="STRING" id="44742.AXF13_06340"/>
<keyword evidence="1 6" id="KW-0479">Metal-binding</keyword>
<comment type="subunit">
    <text evidence="6">Homodimer.</text>
</comment>